<organism evidence="1 2">
    <name type="scientific">Thelohanellus kitauei</name>
    <name type="common">Myxosporean</name>
    <dbReference type="NCBI Taxonomy" id="669202"/>
    <lineage>
        <taxon>Eukaryota</taxon>
        <taxon>Metazoa</taxon>
        <taxon>Cnidaria</taxon>
        <taxon>Myxozoa</taxon>
        <taxon>Myxosporea</taxon>
        <taxon>Bivalvulida</taxon>
        <taxon>Platysporina</taxon>
        <taxon>Myxobolidae</taxon>
        <taxon>Thelohanellus</taxon>
    </lineage>
</organism>
<evidence type="ECO:0000313" key="1">
    <source>
        <dbReference type="EMBL" id="KII64508.1"/>
    </source>
</evidence>
<sequence>MFAIYIEVFDNEISYPTDEPIHKISLSGWKIPISDNTLSSLHSPNIFYDKNWTNVRIKFTIKDVIQGGSEFGVINLKKHVPRYSEKENNLKITNIKYFPFPGVDLSPTKRDNIFSMNALPYFVFKKSETKIQVNNTFVIEYSFQNITFEKLMSTQRLCGENNDLVAYIIFRKYIEDTLQDSN</sequence>
<name>A0A0C2J5Q6_THEKT</name>
<protein>
    <submittedName>
        <fullName evidence="1">Uncharacterized protein</fullName>
    </submittedName>
</protein>
<dbReference type="AlphaFoldDB" id="A0A0C2J5Q6"/>
<dbReference type="EMBL" id="JWZT01004244">
    <property type="protein sequence ID" value="KII64508.1"/>
    <property type="molecule type" value="Genomic_DNA"/>
</dbReference>
<keyword evidence="2" id="KW-1185">Reference proteome</keyword>
<proteinExistence type="predicted"/>
<comment type="caution">
    <text evidence="1">The sequence shown here is derived from an EMBL/GenBank/DDBJ whole genome shotgun (WGS) entry which is preliminary data.</text>
</comment>
<reference evidence="1 2" key="1">
    <citation type="journal article" date="2014" name="Genome Biol. Evol.">
        <title>The genome of the myxosporean Thelohanellus kitauei shows adaptations to nutrient acquisition within its fish host.</title>
        <authorList>
            <person name="Yang Y."/>
            <person name="Xiong J."/>
            <person name="Zhou Z."/>
            <person name="Huo F."/>
            <person name="Miao W."/>
            <person name="Ran C."/>
            <person name="Liu Y."/>
            <person name="Zhang J."/>
            <person name="Feng J."/>
            <person name="Wang M."/>
            <person name="Wang M."/>
            <person name="Wang L."/>
            <person name="Yao B."/>
        </authorList>
    </citation>
    <scope>NUCLEOTIDE SEQUENCE [LARGE SCALE GENOMIC DNA]</scope>
    <source>
        <strain evidence="1">Wuqing</strain>
    </source>
</reference>
<dbReference type="Proteomes" id="UP000031668">
    <property type="component" value="Unassembled WGS sequence"/>
</dbReference>
<gene>
    <name evidence="1" type="ORF">RF11_12619</name>
</gene>
<evidence type="ECO:0000313" key="2">
    <source>
        <dbReference type="Proteomes" id="UP000031668"/>
    </source>
</evidence>
<accession>A0A0C2J5Q6</accession>